<proteinExistence type="predicted"/>
<dbReference type="InterPro" id="IPR002557">
    <property type="entry name" value="Chitin-bd_dom"/>
</dbReference>
<accession>A0A183CWL5</accession>
<name>A0A183CWL5_9BILA</name>
<dbReference type="Pfam" id="PF01607">
    <property type="entry name" value="CBM_14"/>
    <property type="match status" value="2"/>
</dbReference>
<dbReference type="PROSITE" id="PS50940">
    <property type="entry name" value="CHIT_BIND_II"/>
    <property type="match status" value="1"/>
</dbReference>
<protein>
    <submittedName>
        <fullName evidence="4">Chitin-binding type-2 domain-containing protein</fullName>
    </submittedName>
</protein>
<reference evidence="2 3" key="2">
    <citation type="submission" date="2018-11" db="EMBL/GenBank/DDBJ databases">
        <authorList>
            <consortium name="Pathogen Informatics"/>
        </authorList>
    </citation>
    <scope>NUCLEOTIDE SEQUENCE [LARGE SCALE GENOMIC DNA]</scope>
</reference>
<evidence type="ECO:0000313" key="2">
    <source>
        <dbReference type="EMBL" id="VDK28893.1"/>
    </source>
</evidence>
<dbReference type="InterPro" id="IPR036508">
    <property type="entry name" value="Chitin-bd_dom_sf"/>
</dbReference>
<keyword evidence="3" id="KW-1185">Reference proteome</keyword>
<dbReference type="EMBL" id="UYRT01000886">
    <property type="protein sequence ID" value="VDK28893.1"/>
    <property type="molecule type" value="Genomic_DNA"/>
</dbReference>
<dbReference type="AlphaFoldDB" id="A0A183CWL5"/>
<gene>
    <name evidence="2" type="ORF">GPUH_LOCUS856</name>
</gene>
<evidence type="ECO:0000259" key="1">
    <source>
        <dbReference type="PROSITE" id="PS50940"/>
    </source>
</evidence>
<dbReference type="WBParaSite" id="GPUH_0000085601-mRNA-1">
    <property type="protein sequence ID" value="GPUH_0000085601-mRNA-1"/>
    <property type="gene ID" value="GPUH_0000085601"/>
</dbReference>
<evidence type="ECO:0000313" key="4">
    <source>
        <dbReference type="WBParaSite" id="GPUH_0000085601-mRNA-1"/>
    </source>
</evidence>
<dbReference type="SMART" id="SM00494">
    <property type="entry name" value="ChtBD2"/>
    <property type="match status" value="2"/>
</dbReference>
<dbReference type="SUPFAM" id="SSF57625">
    <property type="entry name" value="Invertebrate chitin-binding proteins"/>
    <property type="match status" value="2"/>
</dbReference>
<feature type="domain" description="Chitin-binding type-2" evidence="1">
    <location>
        <begin position="112"/>
        <end position="161"/>
    </location>
</feature>
<dbReference type="OrthoDB" id="5914859at2759"/>
<dbReference type="Proteomes" id="UP000271098">
    <property type="component" value="Unassembled WGS sequence"/>
</dbReference>
<organism evidence="4">
    <name type="scientific">Gongylonema pulchrum</name>
    <dbReference type="NCBI Taxonomy" id="637853"/>
    <lineage>
        <taxon>Eukaryota</taxon>
        <taxon>Metazoa</taxon>
        <taxon>Ecdysozoa</taxon>
        <taxon>Nematoda</taxon>
        <taxon>Chromadorea</taxon>
        <taxon>Rhabditida</taxon>
        <taxon>Spirurina</taxon>
        <taxon>Spiruromorpha</taxon>
        <taxon>Spiruroidea</taxon>
        <taxon>Gongylonematidae</taxon>
        <taxon>Gongylonema</taxon>
    </lineage>
</organism>
<evidence type="ECO:0000313" key="3">
    <source>
        <dbReference type="Proteomes" id="UP000271098"/>
    </source>
</evidence>
<dbReference type="GO" id="GO:0008061">
    <property type="term" value="F:chitin binding"/>
    <property type="evidence" value="ECO:0007669"/>
    <property type="project" value="InterPro"/>
</dbReference>
<dbReference type="GO" id="GO:0005576">
    <property type="term" value="C:extracellular region"/>
    <property type="evidence" value="ECO:0007669"/>
    <property type="project" value="InterPro"/>
</dbReference>
<reference evidence="4" key="1">
    <citation type="submission" date="2016-06" db="UniProtKB">
        <authorList>
            <consortium name="WormBaseParasite"/>
        </authorList>
    </citation>
    <scope>IDENTIFICATION</scope>
</reference>
<sequence length="161" mass="17641">MIRHLGHGSNASCGTGLAFNGLTGRCDYLNNIEKCLLGSRTEHVESLDNDNDCRCKDQEDGLYANGCTEKFYSCSNGISTGFECPPELVFNVQGEWFMRMYLRGHDDTDMPPSGCAVLDDGIYGLAPCGVGYYHCLRGATSFSKCAFGLVFNPSLGRCDFR</sequence>
<dbReference type="Gene3D" id="2.170.140.10">
    <property type="entry name" value="Chitin binding domain"/>
    <property type="match status" value="2"/>
</dbReference>